<dbReference type="PANTHER" id="PTHR43567">
    <property type="entry name" value="FLAVOREDOXIN-RELATED-RELATED"/>
    <property type="match status" value="1"/>
</dbReference>
<evidence type="ECO:0000313" key="5">
    <source>
        <dbReference type="EMBL" id="BBK25775.1"/>
    </source>
</evidence>
<dbReference type="RefSeq" id="WP_108850545.1">
    <property type="nucleotide sequence ID" value="NZ_AP019697.1"/>
</dbReference>
<dbReference type="AlphaFoldDB" id="A0A8D4UVL7"/>
<comment type="similarity">
    <text evidence="3">Belongs to the flavoredoxin family.</text>
</comment>
<proteinExistence type="inferred from homology"/>
<evidence type="ECO:0000256" key="1">
    <source>
        <dbReference type="ARBA" id="ARBA00001917"/>
    </source>
</evidence>
<dbReference type="EMBL" id="AP019697">
    <property type="protein sequence ID" value="BBK25775.1"/>
    <property type="molecule type" value="Genomic_DNA"/>
</dbReference>
<evidence type="ECO:0000259" key="4">
    <source>
        <dbReference type="PROSITE" id="PS51065"/>
    </source>
</evidence>
<name>A0A8D4UVL7_9FIRM</name>
<dbReference type="GO" id="GO:0016646">
    <property type="term" value="F:oxidoreductase activity, acting on the CH-NH group of donors, NAD or NADP as acceptor"/>
    <property type="evidence" value="ECO:0007669"/>
    <property type="project" value="UniProtKB-ARBA"/>
</dbReference>
<gene>
    <name evidence="5" type="ORF">Dia5BBH33_17100</name>
</gene>
<keyword evidence="2" id="KW-0285">Flavoprotein</keyword>
<protein>
    <submittedName>
        <fullName evidence="5">Flavin oxidoreductase</fullName>
    </submittedName>
</protein>
<keyword evidence="6" id="KW-1185">Reference proteome</keyword>
<evidence type="ECO:0000256" key="3">
    <source>
        <dbReference type="ARBA" id="ARBA00038054"/>
    </source>
</evidence>
<dbReference type="PANTHER" id="PTHR43567:SF1">
    <property type="entry name" value="FLAVOREDOXIN"/>
    <property type="match status" value="1"/>
</dbReference>
<dbReference type="InterPro" id="IPR006573">
    <property type="entry name" value="NHR_dom"/>
</dbReference>
<dbReference type="InterPro" id="IPR012349">
    <property type="entry name" value="Split_barrel_FMN-bd"/>
</dbReference>
<dbReference type="Proteomes" id="UP000320585">
    <property type="component" value="Chromosome"/>
</dbReference>
<dbReference type="Pfam" id="PF01613">
    <property type="entry name" value="Flavin_Reduct"/>
    <property type="match status" value="1"/>
</dbReference>
<dbReference type="PROSITE" id="PS51065">
    <property type="entry name" value="NHR"/>
    <property type="match status" value="1"/>
</dbReference>
<organism evidence="5 6">
    <name type="scientific">Dialister hominis</name>
    <dbReference type="NCBI Taxonomy" id="2582419"/>
    <lineage>
        <taxon>Bacteria</taxon>
        <taxon>Bacillati</taxon>
        <taxon>Bacillota</taxon>
        <taxon>Negativicutes</taxon>
        <taxon>Veillonellales</taxon>
        <taxon>Veillonellaceae</taxon>
        <taxon>Dialister</taxon>
    </lineage>
</organism>
<evidence type="ECO:0000313" key="6">
    <source>
        <dbReference type="Proteomes" id="UP000320585"/>
    </source>
</evidence>
<feature type="domain" description="NHR" evidence="4">
    <location>
        <begin position="159"/>
        <end position="189"/>
    </location>
</feature>
<dbReference type="InterPro" id="IPR002563">
    <property type="entry name" value="Flavin_Rdtase-like_dom"/>
</dbReference>
<dbReference type="KEGG" id="dho:Dia5BBH33_17100"/>
<reference evidence="6" key="1">
    <citation type="submission" date="2019-05" db="EMBL/GenBank/DDBJ databases">
        <title>Complete genome sequencing of Dialister sp. strain 5BBH33.</title>
        <authorList>
            <person name="Sakamoto M."/>
            <person name="Murakami T."/>
            <person name="Mori H."/>
        </authorList>
    </citation>
    <scope>NUCLEOTIDE SEQUENCE [LARGE SCALE GENOMIC DNA]</scope>
    <source>
        <strain evidence="6">5BBH33</strain>
    </source>
</reference>
<dbReference type="SMART" id="SM00903">
    <property type="entry name" value="Flavin_Reduct"/>
    <property type="match status" value="1"/>
</dbReference>
<dbReference type="GeneID" id="92716929"/>
<dbReference type="OrthoDB" id="9806228at2"/>
<dbReference type="InterPro" id="IPR052174">
    <property type="entry name" value="Flavoredoxin"/>
</dbReference>
<accession>A0A8D4UVL7</accession>
<dbReference type="Gene3D" id="2.30.110.10">
    <property type="entry name" value="Electron Transport, Fmn-binding Protein, Chain A"/>
    <property type="match status" value="1"/>
</dbReference>
<dbReference type="GO" id="GO:0010181">
    <property type="term" value="F:FMN binding"/>
    <property type="evidence" value="ECO:0007669"/>
    <property type="project" value="InterPro"/>
</dbReference>
<dbReference type="SUPFAM" id="SSF50475">
    <property type="entry name" value="FMN-binding split barrel"/>
    <property type="match status" value="1"/>
</dbReference>
<evidence type="ECO:0000256" key="2">
    <source>
        <dbReference type="ARBA" id="ARBA00022630"/>
    </source>
</evidence>
<comment type="cofactor">
    <cofactor evidence="1">
        <name>FMN</name>
        <dbReference type="ChEBI" id="CHEBI:58210"/>
    </cofactor>
</comment>
<sequence length="189" mass="20780">MKKSFKPASWIYPQPALVIVSQDKAGETDAMVAAWGGIYDTNKIGFMLDHNHKTTDNILETGAFTVSMATLKTMAEADYFGTVSGHKVKGKIEKAGFHAVKSEHVDAPVIEEFPLTFECKVVKTTQEGEDWYIVGEIVNILADESVLTGGKLDPSLIEPLTFDPVHGTYIRLGDVAGRAWREGTKFTKE</sequence>